<feature type="domain" description="Pyridoxamine 5'-phosphate oxidase N-terminal" evidence="2">
    <location>
        <begin position="7"/>
        <end position="123"/>
    </location>
</feature>
<name>A0AA35RAS6_GEOBA</name>
<keyword evidence="4" id="KW-1185">Reference proteome</keyword>
<dbReference type="GO" id="GO:0070967">
    <property type="term" value="F:coenzyme F420 binding"/>
    <property type="evidence" value="ECO:0007669"/>
    <property type="project" value="TreeGrafter"/>
</dbReference>
<accession>A0AA35RAS6</accession>
<evidence type="ECO:0000256" key="1">
    <source>
        <dbReference type="ARBA" id="ARBA00023002"/>
    </source>
</evidence>
<evidence type="ECO:0000313" key="3">
    <source>
        <dbReference type="EMBL" id="CAI8007789.1"/>
    </source>
</evidence>
<organism evidence="3 4">
    <name type="scientific">Geodia barretti</name>
    <name type="common">Barrett's horny sponge</name>
    <dbReference type="NCBI Taxonomy" id="519541"/>
    <lineage>
        <taxon>Eukaryota</taxon>
        <taxon>Metazoa</taxon>
        <taxon>Porifera</taxon>
        <taxon>Demospongiae</taxon>
        <taxon>Heteroscleromorpha</taxon>
        <taxon>Tetractinellida</taxon>
        <taxon>Astrophorina</taxon>
        <taxon>Geodiidae</taxon>
        <taxon>Geodia</taxon>
    </lineage>
</organism>
<dbReference type="Pfam" id="PF01243">
    <property type="entry name" value="PNPOx_N"/>
    <property type="match status" value="1"/>
</dbReference>
<dbReference type="EMBL" id="CASHTH010000800">
    <property type="protein sequence ID" value="CAI8007789.1"/>
    <property type="molecule type" value="Genomic_DNA"/>
</dbReference>
<dbReference type="InterPro" id="IPR012349">
    <property type="entry name" value="Split_barrel_FMN-bd"/>
</dbReference>
<comment type="caution">
    <text evidence="3">The sequence shown here is derived from an EMBL/GenBank/DDBJ whole genome shotgun (WGS) entry which is preliminary data.</text>
</comment>
<evidence type="ECO:0000313" key="4">
    <source>
        <dbReference type="Proteomes" id="UP001174909"/>
    </source>
</evidence>
<dbReference type="InterPro" id="IPR011576">
    <property type="entry name" value="Pyridox_Oxase_N"/>
</dbReference>
<dbReference type="GO" id="GO:0016627">
    <property type="term" value="F:oxidoreductase activity, acting on the CH-CH group of donors"/>
    <property type="evidence" value="ECO:0007669"/>
    <property type="project" value="TreeGrafter"/>
</dbReference>
<gene>
    <name evidence="3" type="ORF">GBAR_LOCUS5377</name>
</gene>
<keyword evidence="1" id="KW-0560">Oxidoreductase</keyword>
<proteinExistence type="predicted"/>
<dbReference type="NCBIfam" id="TIGR03618">
    <property type="entry name" value="Rv1155_F420"/>
    <property type="match status" value="1"/>
</dbReference>
<dbReference type="Gene3D" id="2.30.110.10">
    <property type="entry name" value="Electron Transport, Fmn-binding Protein, Chain A"/>
    <property type="match status" value="1"/>
</dbReference>
<dbReference type="SUPFAM" id="SSF50475">
    <property type="entry name" value="FMN-binding split barrel"/>
    <property type="match status" value="1"/>
</dbReference>
<sequence>MSKLSADAIRLLSEGKNLAIIATIMPDGSPQATAVWVDTDGEHVRFNTSEGRVKTNNLRRDPRVAVAILNAENPYEQVTIRGRVVEFAHEGAIEHINSLARKYVGTDEFEGRDPNDQRVIVKIAPS</sequence>
<dbReference type="PANTHER" id="PTHR35176">
    <property type="entry name" value="HEME OXYGENASE HI_0854-RELATED"/>
    <property type="match status" value="1"/>
</dbReference>
<dbReference type="InterPro" id="IPR019920">
    <property type="entry name" value="F420-binding_dom_put"/>
</dbReference>
<evidence type="ECO:0000259" key="2">
    <source>
        <dbReference type="Pfam" id="PF01243"/>
    </source>
</evidence>
<dbReference type="Proteomes" id="UP001174909">
    <property type="component" value="Unassembled WGS sequence"/>
</dbReference>
<dbReference type="GO" id="GO:0005829">
    <property type="term" value="C:cytosol"/>
    <property type="evidence" value="ECO:0007669"/>
    <property type="project" value="TreeGrafter"/>
</dbReference>
<reference evidence="3" key="1">
    <citation type="submission" date="2023-03" db="EMBL/GenBank/DDBJ databases">
        <authorList>
            <person name="Steffen K."/>
            <person name="Cardenas P."/>
        </authorList>
    </citation>
    <scope>NUCLEOTIDE SEQUENCE</scope>
</reference>
<protein>
    <recommendedName>
        <fullName evidence="2">Pyridoxamine 5'-phosphate oxidase N-terminal domain-containing protein</fullName>
    </recommendedName>
</protein>
<dbReference type="PANTHER" id="PTHR35176:SF6">
    <property type="entry name" value="HEME OXYGENASE HI_0854-RELATED"/>
    <property type="match status" value="1"/>
</dbReference>
<dbReference type="InterPro" id="IPR052019">
    <property type="entry name" value="F420H2_bilvrd_red/Heme_oxyg"/>
</dbReference>
<dbReference type="AlphaFoldDB" id="A0AA35RAS6"/>